<evidence type="ECO:0000313" key="3">
    <source>
        <dbReference type="Proteomes" id="UP000231914"/>
    </source>
</evidence>
<dbReference type="EMBL" id="JAVTXN010000081">
    <property type="protein sequence ID" value="MDT9610517.1"/>
    <property type="molecule type" value="Genomic_DNA"/>
</dbReference>
<dbReference type="InterPro" id="IPR009061">
    <property type="entry name" value="DNA-bd_dom_put_sf"/>
</dbReference>
<gene>
    <name evidence="2" type="ORF">BHU41_02195</name>
    <name evidence="1" type="ORF">RON39_10435</name>
</gene>
<dbReference type="AlphaFoldDB" id="A0A2M9WKI9"/>
<accession>A0A2M9WKI9</accession>
<dbReference type="EMBL" id="MKXG01000400">
    <property type="protein sequence ID" value="PJZ10788.1"/>
    <property type="molecule type" value="Genomic_DNA"/>
</dbReference>
<reference evidence="1" key="2">
    <citation type="submission" date="2023-08" db="EMBL/GenBank/DDBJ databases">
        <title>Lactobacillus from the Female Urinary Tract.</title>
        <authorList>
            <person name="Stegman N."/>
            <person name="Jackson B."/>
            <person name="Steiling M."/>
            <person name="Sedano C."/>
            <person name="Wolfe A."/>
            <person name="Putonti C."/>
        </authorList>
    </citation>
    <scope>NUCLEOTIDE SEQUENCE</scope>
    <source>
        <strain evidence="1">UMB5661</strain>
    </source>
</reference>
<name>A0A2M9WKI9_9LACO</name>
<evidence type="ECO:0000313" key="2">
    <source>
        <dbReference type="EMBL" id="PJZ10788.1"/>
    </source>
</evidence>
<dbReference type="RefSeq" id="WP_100733251.1">
    <property type="nucleotide sequence ID" value="NZ_JAVTXG010000080.1"/>
</dbReference>
<protein>
    <submittedName>
        <fullName evidence="1">DNA-binding protein</fullName>
    </submittedName>
</protein>
<dbReference type="InterPro" id="IPR036388">
    <property type="entry name" value="WH-like_DNA-bd_sf"/>
</dbReference>
<evidence type="ECO:0000313" key="1">
    <source>
        <dbReference type="EMBL" id="MDT9610517.1"/>
    </source>
</evidence>
<keyword evidence="1" id="KW-0238">DNA-binding</keyword>
<reference evidence="2 3" key="1">
    <citation type="submission" date="2016-10" db="EMBL/GenBank/DDBJ databases">
        <title>WGS of isloates from the oral cavity of healthy individuals.</title>
        <authorList>
            <person name="Sharma S."/>
            <person name="Pal V.K."/>
            <person name="Patil P.B."/>
            <person name="Korpole S."/>
            <person name="Grover V."/>
        </authorList>
    </citation>
    <scope>NUCLEOTIDE SEQUENCE [LARGE SCALE GENOMIC DNA]</scope>
    <source>
        <strain evidence="2 3">DISK12</strain>
    </source>
</reference>
<dbReference type="Proteomes" id="UP000231914">
    <property type="component" value="Unassembled WGS sequence"/>
</dbReference>
<dbReference type="Proteomes" id="UP001253287">
    <property type="component" value="Unassembled WGS sequence"/>
</dbReference>
<organism evidence="2 3">
    <name type="scientific">Lactobacillus crispatus</name>
    <dbReference type="NCBI Taxonomy" id="47770"/>
    <lineage>
        <taxon>Bacteria</taxon>
        <taxon>Bacillati</taxon>
        <taxon>Bacillota</taxon>
        <taxon>Bacilli</taxon>
        <taxon>Lactobacillales</taxon>
        <taxon>Lactobacillaceae</taxon>
        <taxon>Lactobacillus</taxon>
    </lineage>
</organism>
<dbReference type="GO" id="GO:0003677">
    <property type="term" value="F:DNA binding"/>
    <property type="evidence" value="ECO:0007669"/>
    <property type="project" value="UniProtKB-KW"/>
</dbReference>
<comment type="caution">
    <text evidence="2">The sequence shown here is derived from an EMBL/GenBank/DDBJ whole genome shotgun (WGS) entry which is preliminary data.</text>
</comment>
<proteinExistence type="predicted"/>
<dbReference type="Gene3D" id="1.10.10.10">
    <property type="entry name" value="Winged helix-like DNA-binding domain superfamily/Winged helix DNA-binding domain"/>
    <property type="match status" value="1"/>
</dbReference>
<sequence length="106" mass="11958">MNINLTDALIERIVSELRPIVIATVQNSINSVIHNDSHPYLNRREMAKYLGVAESTVSAWVSIGMPVATIDGRKLYGKKTVTQWLKSHEMTVESQCQHQKSPQLLQ</sequence>
<dbReference type="SUPFAM" id="SSF46955">
    <property type="entry name" value="Putative DNA-binding domain"/>
    <property type="match status" value="1"/>
</dbReference>